<dbReference type="InterPro" id="IPR029039">
    <property type="entry name" value="Flavoprotein-like_sf"/>
</dbReference>
<keyword evidence="4 6" id="KW-0560">Oxidoreductase</keyword>
<comment type="caution">
    <text evidence="6">The sequence shown here is derived from an EMBL/GenBank/DDBJ whole genome shotgun (WGS) entry which is preliminary data.</text>
</comment>
<dbReference type="PANTHER" id="PTHR43408:SF1">
    <property type="entry name" value="FMN REDUCTASE (NADPH)"/>
    <property type="match status" value="1"/>
</dbReference>
<comment type="similarity">
    <text evidence="1">Belongs to the SsuE family.</text>
</comment>
<dbReference type="InterPro" id="IPR051814">
    <property type="entry name" value="NAD(P)H-dep_FMN_reductase"/>
</dbReference>
<name>A0AAE4AR99_9HYPH</name>
<sequence>MHMEILSGNPSPAGRTSRLALDVGQELASCLDLPAPEEVIELSAYASGLFEWGNATIAELKARLDASRFIVIATPTYKASYTGLLKAFLDTYSAGDLAGHVVVPVFTGGSPAHSLAPDFTLRPLLVELGASVPTPSLYVVSSLLDGENTVAADFVHDNRFTLKGAAHGLRLLEESAA</sequence>
<dbReference type="Pfam" id="PF03358">
    <property type="entry name" value="FMN_red"/>
    <property type="match status" value="1"/>
</dbReference>
<dbReference type="SUPFAM" id="SSF52218">
    <property type="entry name" value="Flavoproteins"/>
    <property type="match status" value="1"/>
</dbReference>
<dbReference type="Gene3D" id="3.40.50.360">
    <property type="match status" value="1"/>
</dbReference>
<keyword evidence="2" id="KW-0285">Flavoprotein</keyword>
<evidence type="ECO:0000313" key="6">
    <source>
        <dbReference type="EMBL" id="MDQ0314966.1"/>
    </source>
</evidence>
<dbReference type="EC" id="1.5.1.38" evidence="6"/>
<evidence type="ECO:0000313" key="7">
    <source>
        <dbReference type="Proteomes" id="UP001229244"/>
    </source>
</evidence>
<evidence type="ECO:0000256" key="3">
    <source>
        <dbReference type="ARBA" id="ARBA00022643"/>
    </source>
</evidence>
<keyword evidence="7" id="KW-1185">Reference proteome</keyword>
<protein>
    <submittedName>
        <fullName evidence="6">FMN reductase</fullName>
        <ecNumber evidence="6">1.5.1.38</ecNumber>
    </submittedName>
</protein>
<dbReference type="EMBL" id="JAUSUL010000001">
    <property type="protein sequence ID" value="MDQ0314966.1"/>
    <property type="molecule type" value="Genomic_DNA"/>
</dbReference>
<evidence type="ECO:0000256" key="2">
    <source>
        <dbReference type="ARBA" id="ARBA00022630"/>
    </source>
</evidence>
<keyword evidence="3" id="KW-0288">FMN</keyword>
<reference evidence="6" key="1">
    <citation type="submission" date="2023-07" db="EMBL/GenBank/DDBJ databases">
        <title>Genomic Encyclopedia of Type Strains, Phase IV (KMG-IV): sequencing the most valuable type-strain genomes for metagenomic binning, comparative biology and taxonomic classification.</title>
        <authorList>
            <person name="Goeker M."/>
        </authorList>
    </citation>
    <scope>NUCLEOTIDE SEQUENCE</scope>
    <source>
        <strain evidence="6">DSM 21202</strain>
    </source>
</reference>
<accession>A0AAE4AR99</accession>
<dbReference type="GO" id="GO:0052873">
    <property type="term" value="F:FMN reductase (NADPH) activity"/>
    <property type="evidence" value="ECO:0007669"/>
    <property type="project" value="UniProtKB-EC"/>
</dbReference>
<evidence type="ECO:0000256" key="1">
    <source>
        <dbReference type="ARBA" id="ARBA00005990"/>
    </source>
</evidence>
<organism evidence="6 7">
    <name type="scientific">Amorphus orientalis</name>
    <dbReference type="NCBI Taxonomy" id="649198"/>
    <lineage>
        <taxon>Bacteria</taxon>
        <taxon>Pseudomonadati</taxon>
        <taxon>Pseudomonadota</taxon>
        <taxon>Alphaproteobacteria</taxon>
        <taxon>Hyphomicrobiales</taxon>
        <taxon>Amorphaceae</taxon>
        <taxon>Amorphus</taxon>
    </lineage>
</organism>
<dbReference type="PANTHER" id="PTHR43408">
    <property type="entry name" value="FMN REDUCTASE (NADPH)"/>
    <property type="match status" value="1"/>
</dbReference>
<dbReference type="InterPro" id="IPR005025">
    <property type="entry name" value="FMN_Rdtase-like_dom"/>
</dbReference>
<evidence type="ECO:0000256" key="4">
    <source>
        <dbReference type="ARBA" id="ARBA00023002"/>
    </source>
</evidence>
<dbReference type="AlphaFoldDB" id="A0AAE4AR99"/>
<dbReference type="RefSeq" id="WP_306884751.1">
    <property type="nucleotide sequence ID" value="NZ_JAUSUL010000001.1"/>
</dbReference>
<proteinExistence type="inferred from homology"/>
<gene>
    <name evidence="6" type="ORF">J2S73_001403</name>
</gene>
<dbReference type="Proteomes" id="UP001229244">
    <property type="component" value="Unassembled WGS sequence"/>
</dbReference>
<feature type="domain" description="NADPH-dependent FMN reductase-like" evidence="5">
    <location>
        <begin position="3"/>
        <end position="139"/>
    </location>
</feature>
<evidence type="ECO:0000259" key="5">
    <source>
        <dbReference type="Pfam" id="PF03358"/>
    </source>
</evidence>